<evidence type="ECO:0000256" key="5">
    <source>
        <dbReference type="ARBA" id="ARBA00023136"/>
    </source>
</evidence>
<dbReference type="PROSITE" id="PS52016">
    <property type="entry name" value="TONB_DEPENDENT_REC_3"/>
    <property type="match status" value="1"/>
</dbReference>
<dbReference type="Gene3D" id="2.40.170.20">
    <property type="entry name" value="TonB-dependent receptor, beta-barrel domain"/>
    <property type="match status" value="1"/>
</dbReference>
<evidence type="ECO:0000256" key="7">
    <source>
        <dbReference type="PROSITE-ProRule" id="PRU01360"/>
    </source>
</evidence>
<reference evidence="9 10" key="1">
    <citation type="submission" date="2019-03" db="EMBL/GenBank/DDBJ databases">
        <title>Genomic Encyclopedia of Type Strains, Phase IV (KMG-IV): sequencing the most valuable type-strain genomes for metagenomic binning, comparative biology and taxonomic classification.</title>
        <authorList>
            <person name="Goeker M."/>
        </authorList>
    </citation>
    <scope>NUCLEOTIDE SEQUENCE [LARGE SCALE GENOMIC DNA]</scope>
    <source>
        <strain evidence="9 10">DSM 22362</strain>
    </source>
</reference>
<keyword evidence="2 7" id="KW-0813">Transport</keyword>
<dbReference type="InterPro" id="IPR023996">
    <property type="entry name" value="TonB-dep_OMP_SusC/RagA"/>
</dbReference>
<dbReference type="Pfam" id="PF13715">
    <property type="entry name" value="CarbopepD_reg_2"/>
    <property type="match status" value="1"/>
</dbReference>
<gene>
    <name evidence="9" type="ORF">EDC17_10671</name>
</gene>
<dbReference type="NCBIfam" id="TIGR04057">
    <property type="entry name" value="SusC_RagA_signa"/>
    <property type="match status" value="1"/>
</dbReference>
<dbReference type="InterPro" id="IPR036942">
    <property type="entry name" value="Beta-barrel_TonB_sf"/>
</dbReference>
<proteinExistence type="inferred from homology"/>
<dbReference type="GO" id="GO:0009279">
    <property type="term" value="C:cell outer membrane"/>
    <property type="evidence" value="ECO:0007669"/>
    <property type="project" value="UniProtKB-SubCell"/>
</dbReference>
<keyword evidence="4 7" id="KW-0812">Transmembrane</keyword>
<organism evidence="9 10">
    <name type="scientific">Sphingobacterium alimentarium</name>
    <dbReference type="NCBI Taxonomy" id="797292"/>
    <lineage>
        <taxon>Bacteria</taxon>
        <taxon>Pseudomonadati</taxon>
        <taxon>Bacteroidota</taxon>
        <taxon>Sphingobacteriia</taxon>
        <taxon>Sphingobacteriales</taxon>
        <taxon>Sphingobacteriaceae</taxon>
        <taxon>Sphingobacterium</taxon>
    </lineage>
</organism>
<keyword evidence="5 7" id="KW-0472">Membrane</keyword>
<dbReference type="InterPro" id="IPR008969">
    <property type="entry name" value="CarboxyPept-like_regulatory"/>
</dbReference>
<dbReference type="InterPro" id="IPR037066">
    <property type="entry name" value="Plug_dom_sf"/>
</dbReference>
<dbReference type="OrthoDB" id="9768177at2"/>
<dbReference type="AlphaFoldDB" id="A0A4V2VTC3"/>
<dbReference type="SUPFAM" id="SSF56935">
    <property type="entry name" value="Porins"/>
    <property type="match status" value="1"/>
</dbReference>
<evidence type="ECO:0000256" key="3">
    <source>
        <dbReference type="ARBA" id="ARBA00022452"/>
    </source>
</evidence>
<dbReference type="Gene3D" id="2.60.40.1120">
    <property type="entry name" value="Carboxypeptidase-like, regulatory domain"/>
    <property type="match status" value="1"/>
</dbReference>
<protein>
    <submittedName>
        <fullName evidence="9">TonB-linked SusC/RagA family outer membrane protein</fullName>
    </submittedName>
</protein>
<comment type="subcellular location">
    <subcellularLocation>
        <location evidence="1 7">Cell outer membrane</location>
        <topology evidence="1 7">Multi-pass membrane protein</topology>
    </subcellularLocation>
</comment>
<keyword evidence="3 7" id="KW-1134">Transmembrane beta strand</keyword>
<dbReference type="NCBIfam" id="TIGR04056">
    <property type="entry name" value="OMP_RagA_SusC"/>
    <property type="match status" value="1"/>
</dbReference>
<comment type="caution">
    <text evidence="9">The sequence shown here is derived from an EMBL/GenBank/DDBJ whole genome shotgun (WGS) entry which is preliminary data.</text>
</comment>
<feature type="domain" description="TonB-dependent receptor plug" evidence="8">
    <location>
        <begin position="105"/>
        <end position="216"/>
    </location>
</feature>
<dbReference type="Proteomes" id="UP000295197">
    <property type="component" value="Unassembled WGS sequence"/>
</dbReference>
<accession>A0A4V2VTC3</accession>
<evidence type="ECO:0000313" key="9">
    <source>
        <dbReference type="EMBL" id="TCV05955.1"/>
    </source>
</evidence>
<dbReference type="SUPFAM" id="SSF49464">
    <property type="entry name" value="Carboxypeptidase regulatory domain-like"/>
    <property type="match status" value="1"/>
</dbReference>
<keyword evidence="6 7" id="KW-0998">Cell outer membrane</keyword>
<sequence length="1053" mass="118540">MCFLNQSVAQVPIKGTVRDKDSGQPLAGVNVSFMATGNSTLSKSDGSFELIWQGIADTLLFRHLSYETKKHYFNNNSRNEIFFLIPKINVIMDVEVSTGYYTLPKERATGSFSHVNEELLERTVSSDIISRLESTVPGLQFDKRNSGGTNASDHRLDLRLRGASTIAASMEPLIILDNFPYGGDINNINPNDVQSITFLKDAAAASIWGAKAANGVIVITTKKLGKKEGSSMSFYSNFSLLSKPDLFYNQAFISSKDFIDLERNWFDKGIYQARENNLGMPVLSPSIETLIQLRNNEITQNQADAQLALLAGNDIRKDASHLLYRNGSIQRHGIDFAGRTQNTNYRLSVGYDRNKDVNIGDASDRLTLNASNSFSLSPRIYLSSNINFVTSSVYNNSFDIRSQSFLLPYYTLFNSDGSHASFVRDFRPRFVGAAADQGLDWAYRPLDEIELKNKRDNANDIRINSTLDYKVMKSLALQFLYQYHNYGTEGRNLLDHRSYQVRHQVNRFTQSTGKSEFPVGDILELSNSRVYSHSGRLQMNFEESWGNHNVMVLAGGEIRQINGESSAYSYYGYSDDVLTTNQQLNYNVLYPIRPNGSARIPFPTNALGSTIDRFLSYYANGSYTYARKYIATGSLRWDASNLFGVRTNQKGVPLWSSGISWLMHNEKFFNLNWISQMKLRTTYGVSGNIDKTVTAYPTVTYSQNSETSLPMAIVRSPGNRNLRWERTSMLNIGADVGLFGNKLIGTLDVYWKKSSDLIANKLIDPTLFYSGGLGNFKVNYADLECSGADINLEVRPLGRQVKWSSSANISHSRNRVTEIATADNSSATSYTHGLSNRAIIDKSLDNIYSLPWAGLESNTGDPLVREGEILTKEYTRFINGLQIDDLIEHGSTVPILYGAFRNNLTWKGCTLSINIAFKSKYFYRRKSISYNTLMQNNTGQHLDYENRWQAPGDELFTNVPSVPMSVIANRDVVYLQSEVLVEPGDHIRIQDVRLQYDCKLRHTSSKVLKLQLYAFANNLGLLWKKSHFNIDPDYPSAYYLPPTTGSIGLKINY</sequence>
<evidence type="ECO:0000256" key="2">
    <source>
        <dbReference type="ARBA" id="ARBA00022448"/>
    </source>
</evidence>
<evidence type="ECO:0000259" key="8">
    <source>
        <dbReference type="Pfam" id="PF07715"/>
    </source>
</evidence>
<evidence type="ECO:0000313" key="10">
    <source>
        <dbReference type="Proteomes" id="UP000295197"/>
    </source>
</evidence>
<keyword evidence="10" id="KW-1185">Reference proteome</keyword>
<dbReference type="Gene3D" id="2.170.130.10">
    <property type="entry name" value="TonB-dependent receptor, plug domain"/>
    <property type="match status" value="1"/>
</dbReference>
<dbReference type="InterPro" id="IPR039426">
    <property type="entry name" value="TonB-dep_rcpt-like"/>
</dbReference>
<evidence type="ECO:0000256" key="6">
    <source>
        <dbReference type="ARBA" id="ARBA00023237"/>
    </source>
</evidence>
<dbReference type="InterPro" id="IPR012910">
    <property type="entry name" value="Plug_dom"/>
</dbReference>
<evidence type="ECO:0000256" key="1">
    <source>
        <dbReference type="ARBA" id="ARBA00004571"/>
    </source>
</evidence>
<dbReference type="EMBL" id="SMBZ01000067">
    <property type="protein sequence ID" value="TCV05955.1"/>
    <property type="molecule type" value="Genomic_DNA"/>
</dbReference>
<dbReference type="InterPro" id="IPR023997">
    <property type="entry name" value="TonB-dep_OMP_SusC/RagA_CS"/>
</dbReference>
<dbReference type="Pfam" id="PF07715">
    <property type="entry name" value="Plug"/>
    <property type="match status" value="1"/>
</dbReference>
<comment type="similarity">
    <text evidence="7">Belongs to the TonB-dependent receptor family.</text>
</comment>
<name>A0A4V2VTC3_9SPHI</name>
<evidence type="ECO:0000256" key="4">
    <source>
        <dbReference type="ARBA" id="ARBA00022692"/>
    </source>
</evidence>